<name>G4TDD9_SERID</name>
<dbReference type="InParanoid" id="G4TDD9"/>
<organism evidence="1 2">
    <name type="scientific">Serendipita indica (strain DSM 11827)</name>
    <name type="common">Root endophyte fungus</name>
    <name type="synonym">Piriformospora indica</name>
    <dbReference type="NCBI Taxonomy" id="1109443"/>
    <lineage>
        <taxon>Eukaryota</taxon>
        <taxon>Fungi</taxon>
        <taxon>Dikarya</taxon>
        <taxon>Basidiomycota</taxon>
        <taxon>Agaricomycotina</taxon>
        <taxon>Agaricomycetes</taxon>
        <taxon>Sebacinales</taxon>
        <taxon>Serendipitaceae</taxon>
        <taxon>Serendipita</taxon>
    </lineage>
</organism>
<evidence type="ECO:0008006" key="3">
    <source>
        <dbReference type="Google" id="ProtNLM"/>
    </source>
</evidence>
<sequence>MRTHLPVEIWRSFLLYAIDSPDVLSINPIPTDNPCYEAEYWESERTRNALRRVCSSWNAFLTQYNNRFVRTSDVIHSRIPAVSLVYALHIKVDKCTCPLCDLPHTGYMESRWCFQDRVSSADAISGHSPWRVEIIDDQRGWYFDIIACEPKRFLNLRALYHSIALPDILFSAKPPLSLLAANAKDLIKIKQLELSNITTLSIQGIEPAHLSLVHLPNLTHVWFEMLWRPLIDQNRVHSILEWLSFYGKRLETFYWLDFDSGITDSDVDKVWSLCPNLQRLQLPVDARWTPPPSSHQIRLLRVEEHDEPPPSVCSLCRSPHYFSIQFSNSLGQLANSGVQRIQASPLVWHERMAHDNDHSIYCFMMEARSHGIVVVDMCGWSFEQAILAHLKARKKLYVHK</sequence>
<dbReference type="OrthoDB" id="3135357at2759"/>
<gene>
    <name evidence="1" type="ORF">PIIN_03214</name>
</gene>
<dbReference type="AlphaFoldDB" id="G4TDD9"/>
<protein>
    <recommendedName>
        <fullName evidence="3">F-box domain-containing protein</fullName>
    </recommendedName>
</protein>
<evidence type="ECO:0000313" key="2">
    <source>
        <dbReference type="Proteomes" id="UP000007148"/>
    </source>
</evidence>
<reference evidence="1 2" key="1">
    <citation type="journal article" date="2011" name="PLoS Pathog.">
        <title>Endophytic Life Strategies Decoded by Genome and Transcriptome Analyses of the Mutualistic Root Symbiont Piriformospora indica.</title>
        <authorList>
            <person name="Zuccaro A."/>
            <person name="Lahrmann U."/>
            <person name="Guldener U."/>
            <person name="Langen G."/>
            <person name="Pfiffi S."/>
            <person name="Biedenkopf D."/>
            <person name="Wong P."/>
            <person name="Samans B."/>
            <person name="Grimm C."/>
            <person name="Basiewicz M."/>
            <person name="Murat C."/>
            <person name="Martin F."/>
            <person name="Kogel K.H."/>
        </authorList>
    </citation>
    <scope>NUCLEOTIDE SEQUENCE [LARGE SCALE GENOMIC DNA]</scope>
    <source>
        <strain evidence="1 2">DSM 11827</strain>
    </source>
</reference>
<dbReference type="EMBL" id="CAFZ01000052">
    <property type="protein sequence ID" value="CCA69315.1"/>
    <property type="molecule type" value="Genomic_DNA"/>
</dbReference>
<dbReference type="HOGENOM" id="CLU_055669_0_0_1"/>
<dbReference type="Proteomes" id="UP000007148">
    <property type="component" value="Unassembled WGS sequence"/>
</dbReference>
<keyword evidence="2" id="KW-1185">Reference proteome</keyword>
<proteinExistence type="predicted"/>
<evidence type="ECO:0000313" key="1">
    <source>
        <dbReference type="EMBL" id="CCA69315.1"/>
    </source>
</evidence>
<accession>G4TDD9</accession>